<evidence type="ECO:0000256" key="1">
    <source>
        <dbReference type="SAM" id="MobiDB-lite"/>
    </source>
</evidence>
<dbReference type="OrthoDB" id="2996840at2759"/>
<reference evidence="3 4" key="1">
    <citation type="submission" date="2016-03" db="EMBL/GenBank/DDBJ databases">
        <title>Choanephora cucurbitarum.</title>
        <authorList>
            <person name="Min B."/>
            <person name="Park H."/>
            <person name="Park J.-H."/>
            <person name="Shin H.-D."/>
            <person name="Choi I.-G."/>
        </authorList>
    </citation>
    <scope>NUCLEOTIDE SEQUENCE [LARGE SCALE GENOMIC DNA]</scope>
    <source>
        <strain evidence="3 4">KUS-F28377</strain>
    </source>
</reference>
<keyword evidence="2" id="KW-0732">Signal</keyword>
<accession>A0A1C7NNB8</accession>
<dbReference type="AlphaFoldDB" id="A0A1C7NNB8"/>
<evidence type="ECO:0000256" key="2">
    <source>
        <dbReference type="SAM" id="SignalP"/>
    </source>
</evidence>
<feature type="compositionally biased region" description="Acidic residues" evidence="1">
    <location>
        <begin position="230"/>
        <end position="246"/>
    </location>
</feature>
<keyword evidence="4" id="KW-1185">Reference proteome</keyword>
<dbReference type="EMBL" id="LUGH01000048">
    <property type="protein sequence ID" value="OBZ90460.1"/>
    <property type="molecule type" value="Genomic_DNA"/>
</dbReference>
<gene>
    <name evidence="3" type="ORF">A0J61_01495</name>
</gene>
<evidence type="ECO:0000313" key="3">
    <source>
        <dbReference type="EMBL" id="OBZ90460.1"/>
    </source>
</evidence>
<dbReference type="STRING" id="101091.A0A1C7NNB8"/>
<feature type="signal peptide" evidence="2">
    <location>
        <begin position="1"/>
        <end position="15"/>
    </location>
</feature>
<dbReference type="Proteomes" id="UP000093000">
    <property type="component" value="Unassembled WGS sequence"/>
</dbReference>
<feature type="compositionally biased region" description="Polar residues" evidence="1">
    <location>
        <begin position="247"/>
        <end position="256"/>
    </location>
</feature>
<sequence>MLFLTSLFTFKMTWASVDTERTGYIKPNQYMTFWRKLNGIFSVRIFSPEFSYKNLVKECSVEPNSMNGSSDPYQHHLDLVALNNKLNALDKHDMHAKRHDLEKIYWESALAESSTRGVSFNQMLLMLAKRKLIVPENALVLEELLENQKKEEAIDTLISIDRVRGLIETIATRKKFLKHLENKRNAQVPAIVIDNAAPSKTPIAFHDSTSYVGDSGRLSNASFFDQYLSSDEEEETKELETDEEDANQTNCGTESNAENIIEDITSYDLWEEMLRTEEDSKKDANK</sequence>
<organism evidence="3 4">
    <name type="scientific">Choanephora cucurbitarum</name>
    <dbReference type="NCBI Taxonomy" id="101091"/>
    <lineage>
        <taxon>Eukaryota</taxon>
        <taxon>Fungi</taxon>
        <taxon>Fungi incertae sedis</taxon>
        <taxon>Mucoromycota</taxon>
        <taxon>Mucoromycotina</taxon>
        <taxon>Mucoromycetes</taxon>
        <taxon>Mucorales</taxon>
        <taxon>Mucorineae</taxon>
        <taxon>Choanephoraceae</taxon>
        <taxon>Choanephoroideae</taxon>
        <taxon>Choanephora</taxon>
    </lineage>
</organism>
<feature type="chain" id="PRO_5013040262" evidence="2">
    <location>
        <begin position="16"/>
        <end position="286"/>
    </location>
</feature>
<name>A0A1C7NNB8_9FUNG</name>
<comment type="caution">
    <text evidence="3">The sequence shown here is derived from an EMBL/GenBank/DDBJ whole genome shotgun (WGS) entry which is preliminary data.</text>
</comment>
<dbReference type="InParanoid" id="A0A1C7NNB8"/>
<feature type="region of interest" description="Disordered" evidence="1">
    <location>
        <begin position="229"/>
        <end position="256"/>
    </location>
</feature>
<evidence type="ECO:0000313" key="4">
    <source>
        <dbReference type="Proteomes" id="UP000093000"/>
    </source>
</evidence>
<proteinExistence type="predicted"/>
<protein>
    <submittedName>
        <fullName evidence="3">Uncharacterized protein</fullName>
    </submittedName>
</protein>